<feature type="transmembrane region" description="Helical" evidence="6">
    <location>
        <begin position="41"/>
        <end position="61"/>
    </location>
</feature>
<evidence type="ECO:0000256" key="1">
    <source>
        <dbReference type="ARBA" id="ARBA00004651"/>
    </source>
</evidence>
<comment type="subcellular location">
    <subcellularLocation>
        <location evidence="1">Cell membrane</location>
        <topology evidence="1">Multi-pass membrane protein</topology>
    </subcellularLocation>
</comment>
<proteinExistence type="predicted"/>
<keyword evidence="3 6" id="KW-0812">Transmembrane</keyword>
<dbReference type="PANTHER" id="PTHR30086">
    <property type="entry name" value="ARGININE EXPORTER PROTEIN ARGO"/>
    <property type="match status" value="1"/>
</dbReference>
<dbReference type="EMBL" id="CP134890">
    <property type="protein sequence ID" value="WNM21038.1"/>
    <property type="molecule type" value="Genomic_DNA"/>
</dbReference>
<feature type="transmembrane region" description="Helical" evidence="6">
    <location>
        <begin position="155"/>
        <end position="174"/>
    </location>
</feature>
<protein>
    <submittedName>
        <fullName evidence="8">LysE family transporter</fullName>
    </submittedName>
</protein>
<evidence type="ECO:0000313" key="9">
    <source>
        <dbReference type="Proteomes" id="UP001304515"/>
    </source>
</evidence>
<evidence type="ECO:0000256" key="4">
    <source>
        <dbReference type="ARBA" id="ARBA00022989"/>
    </source>
</evidence>
<reference evidence="8 9" key="1">
    <citation type="submission" date="2023-09" db="EMBL/GenBank/DDBJ databases">
        <title>Flavobacterium sp. a novel bacteria isolate from Pepper rhizosphere.</title>
        <authorList>
            <person name="Peng Y."/>
            <person name="Lee J."/>
        </authorList>
    </citation>
    <scope>NUCLEOTIDE SEQUENCE [LARGE SCALE GENOMIC DNA]</scope>
    <source>
        <strain evidence="7">PMR2A8</strain>
        <strain evidence="8 9">PMTSA4</strain>
    </source>
</reference>
<keyword evidence="5 6" id="KW-0472">Membrane</keyword>
<evidence type="ECO:0000256" key="6">
    <source>
        <dbReference type="SAM" id="Phobius"/>
    </source>
</evidence>
<dbReference type="AlphaFoldDB" id="A0AA96F162"/>
<keyword evidence="9" id="KW-1185">Reference proteome</keyword>
<dbReference type="GO" id="GO:0015171">
    <property type="term" value="F:amino acid transmembrane transporter activity"/>
    <property type="evidence" value="ECO:0007669"/>
    <property type="project" value="TreeGrafter"/>
</dbReference>
<dbReference type="GO" id="GO:0005886">
    <property type="term" value="C:plasma membrane"/>
    <property type="evidence" value="ECO:0007669"/>
    <property type="project" value="UniProtKB-SubCell"/>
</dbReference>
<keyword evidence="4 6" id="KW-1133">Transmembrane helix</keyword>
<keyword evidence="2" id="KW-1003">Cell membrane</keyword>
<feature type="transmembrane region" description="Helical" evidence="6">
    <location>
        <begin position="73"/>
        <end position="92"/>
    </location>
</feature>
<feature type="transmembrane region" description="Helical" evidence="6">
    <location>
        <begin position="194"/>
        <end position="212"/>
    </location>
</feature>
<dbReference type="Pfam" id="PF01810">
    <property type="entry name" value="LysE"/>
    <property type="match status" value="1"/>
</dbReference>
<dbReference type="InterPro" id="IPR001123">
    <property type="entry name" value="LeuE-type"/>
</dbReference>
<evidence type="ECO:0000256" key="2">
    <source>
        <dbReference type="ARBA" id="ARBA00022475"/>
    </source>
</evidence>
<evidence type="ECO:0000313" key="7">
    <source>
        <dbReference type="EMBL" id="WNM19649.1"/>
    </source>
</evidence>
<accession>A0AA96F162</accession>
<dbReference type="PANTHER" id="PTHR30086:SF20">
    <property type="entry name" value="ARGININE EXPORTER PROTEIN ARGO-RELATED"/>
    <property type="match status" value="1"/>
</dbReference>
<organism evidence="8 9">
    <name type="scientific">Flavobacterium capsici</name>
    <dbReference type="NCBI Taxonomy" id="3075618"/>
    <lineage>
        <taxon>Bacteria</taxon>
        <taxon>Pseudomonadati</taxon>
        <taxon>Bacteroidota</taxon>
        <taxon>Flavobacteriia</taxon>
        <taxon>Flavobacteriales</taxon>
        <taxon>Flavobacteriaceae</taxon>
        <taxon>Flavobacterium</taxon>
    </lineage>
</organism>
<dbReference type="EMBL" id="CP134878">
    <property type="protein sequence ID" value="WNM19649.1"/>
    <property type="molecule type" value="Genomic_DNA"/>
</dbReference>
<accession>A0AA96J8Q9</accession>
<dbReference type="KEGG" id="fcj:RN605_10115"/>
<feature type="transmembrane region" description="Helical" evidence="6">
    <location>
        <begin position="6"/>
        <end position="29"/>
    </location>
</feature>
<evidence type="ECO:0000256" key="5">
    <source>
        <dbReference type="ARBA" id="ARBA00023136"/>
    </source>
</evidence>
<dbReference type="Proteomes" id="UP001304515">
    <property type="component" value="Chromosome"/>
</dbReference>
<evidence type="ECO:0000313" key="8">
    <source>
        <dbReference type="EMBL" id="WNM21038.1"/>
    </source>
</evidence>
<feature type="transmembrane region" description="Helical" evidence="6">
    <location>
        <begin position="123"/>
        <end position="143"/>
    </location>
</feature>
<evidence type="ECO:0000256" key="3">
    <source>
        <dbReference type="ARBA" id="ARBA00022692"/>
    </source>
</evidence>
<dbReference type="RefSeq" id="WP_313324539.1">
    <property type="nucleotide sequence ID" value="NZ_CP134878.1"/>
</dbReference>
<name>A0AA96F162_9FLAO</name>
<sequence length="230" mass="26284">MIFLNDILSAIPLGFFLSFMIGPVFFVLLETSVVKGFRAAVMFDLGVVLADIVFILIAFFSSYRLIQSIKDDPALFIFGGLVMLTYGIISFINNRKEAKKNIDPEDPTELAKNNYFSLFMKGFFLNFINIGVLGFWLAILITIGPQLELKSSRMLTFFTTLIIVYFITDLFKIILAKQLRKQLNPKNILLIKKFISIVLIICGLVLLSQAWFPKERKIVDKAFEKLEKNK</sequence>
<gene>
    <name evidence="8" type="ORF">RN605_10115</name>
    <name evidence="7" type="ORF">RN608_02945</name>
</gene>